<evidence type="ECO:0000259" key="1">
    <source>
        <dbReference type="Pfam" id="PF06985"/>
    </source>
</evidence>
<keyword evidence="3" id="KW-1185">Reference proteome</keyword>
<protein>
    <submittedName>
        <fullName evidence="2">Heterokaryon incompatibility protein-domain-containing protein</fullName>
    </submittedName>
</protein>
<dbReference type="InterPro" id="IPR052895">
    <property type="entry name" value="HetReg/Transcr_Mod"/>
</dbReference>
<name>A0AAN6MXM2_9PEZI</name>
<evidence type="ECO:0000313" key="2">
    <source>
        <dbReference type="EMBL" id="KAK3935395.1"/>
    </source>
</evidence>
<sequence>MALEQQEYGRGVDFCYEPLKGPSDTIRLIVIEPTNSDADDPIITCSISHMRFDQRPQYEALSYMWGDEPATRRILLNGKGFLIKQHLYDALHFFRRQKPGILYWIDAICINQDDVSERNSQVRIMPHIYGRAQTVVIWLGKRYLEANRELWEPMLDDGYWQRVWIIQELGKARKIEICFSPSIRTWSDFIIQVEKDSTSTHGPMRLKSQLAAKYKDGHTLRRLLETHKDAKCKIPHDKVYGLVGLATDCRGFPVDYNKSIFEVWKDTMTWVTWNYRMSTKDTVTFGRLAKEILIESNVGITTIIPKEYHESPIRRSGDITFFGDITMEMGTISIQPYVLGQIVHLGPPPNILVDNLEETDRWMKEIQENYPINNGAANWENDQLIDAIFNTKELDLSMVSGISSRIRSRFATGFPFKTYDPYYGPKTTAKPYRTFQMHDHKGKTSDSQLCRLGIAPGEAQRGDLVCWVPNIARAILVRLMDGYAQVIGTSILAHEVFSIPEHNKLVKRFNDGDFSDSKDIRFTVDAETAYALILLV</sequence>
<dbReference type="InterPro" id="IPR010730">
    <property type="entry name" value="HET"/>
</dbReference>
<organism evidence="2 3">
    <name type="scientific">Diplogelasinospora grovesii</name>
    <dbReference type="NCBI Taxonomy" id="303347"/>
    <lineage>
        <taxon>Eukaryota</taxon>
        <taxon>Fungi</taxon>
        <taxon>Dikarya</taxon>
        <taxon>Ascomycota</taxon>
        <taxon>Pezizomycotina</taxon>
        <taxon>Sordariomycetes</taxon>
        <taxon>Sordariomycetidae</taxon>
        <taxon>Sordariales</taxon>
        <taxon>Diplogelasinosporaceae</taxon>
        <taxon>Diplogelasinospora</taxon>
    </lineage>
</organism>
<accession>A0AAN6MXM2</accession>
<dbReference type="PANTHER" id="PTHR24148:SF73">
    <property type="entry name" value="HET DOMAIN PROTEIN (AFU_ORTHOLOGUE AFUA_8G01020)"/>
    <property type="match status" value="1"/>
</dbReference>
<feature type="domain" description="Heterokaryon incompatibility" evidence="1">
    <location>
        <begin position="58"/>
        <end position="141"/>
    </location>
</feature>
<proteinExistence type="predicted"/>
<dbReference type="Pfam" id="PF06985">
    <property type="entry name" value="HET"/>
    <property type="match status" value="1"/>
</dbReference>
<comment type="caution">
    <text evidence="2">The sequence shown here is derived from an EMBL/GenBank/DDBJ whole genome shotgun (WGS) entry which is preliminary data.</text>
</comment>
<reference evidence="3" key="1">
    <citation type="journal article" date="2023" name="Mol. Phylogenet. Evol.">
        <title>Genome-scale phylogeny and comparative genomics of the fungal order Sordariales.</title>
        <authorList>
            <person name="Hensen N."/>
            <person name="Bonometti L."/>
            <person name="Westerberg I."/>
            <person name="Brannstrom I.O."/>
            <person name="Guillou S."/>
            <person name="Cros-Aarteil S."/>
            <person name="Calhoun S."/>
            <person name="Haridas S."/>
            <person name="Kuo A."/>
            <person name="Mondo S."/>
            <person name="Pangilinan J."/>
            <person name="Riley R."/>
            <person name="LaButti K."/>
            <person name="Andreopoulos B."/>
            <person name="Lipzen A."/>
            <person name="Chen C."/>
            <person name="Yan M."/>
            <person name="Daum C."/>
            <person name="Ng V."/>
            <person name="Clum A."/>
            <person name="Steindorff A."/>
            <person name="Ohm R.A."/>
            <person name="Martin F."/>
            <person name="Silar P."/>
            <person name="Natvig D.O."/>
            <person name="Lalanne C."/>
            <person name="Gautier V."/>
            <person name="Ament-Velasquez S.L."/>
            <person name="Kruys A."/>
            <person name="Hutchinson M.I."/>
            <person name="Powell A.J."/>
            <person name="Barry K."/>
            <person name="Miller A.N."/>
            <person name="Grigoriev I.V."/>
            <person name="Debuchy R."/>
            <person name="Gladieux P."/>
            <person name="Hiltunen Thoren M."/>
            <person name="Johannesson H."/>
        </authorList>
    </citation>
    <scope>NUCLEOTIDE SEQUENCE [LARGE SCALE GENOMIC DNA]</scope>
    <source>
        <strain evidence="3">CBS 340.73</strain>
    </source>
</reference>
<dbReference type="Proteomes" id="UP001303473">
    <property type="component" value="Unassembled WGS sequence"/>
</dbReference>
<gene>
    <name evidence="2" type="ORF">QBC46DRAFT_358281</name>
</gene>
<dbReference type="EMBL" id="MU853925">
    <property type="protein sequence ID" value="KAK3935395.1"/>
    <property type="molecule type" value="Genomic_DNA"/>
</dbReference>
<evidence type="ECO:0000313" key="3">
    <source>
        <dbReference type="Proteomes" id="UP001303473"/>
    </source>
</evidence>
<dbReference type="AlphaFoldDB" id="A0AAN6MXM2"/>
<dbReference type="PANTHER" id="PTHR24148">
    <property type="entry name" value="ANKYRIN REPEAT DOMAIN-CONTAINING PROTEIN 39 HOMOLOG-RELATED"/>
    <property type="match status" value="1"/>
</dbReference>